<sequence>MKKRLLISACLMGINCKYNGGNNYIPEVEQLKEKYELIPVCAEILGGLPTPRIPSERRGTKVWNREGEDVTENFLRGAEEVGKTARFFGCGQALLKERSPSCGYGEIYDGTFSGYLTQGNGIAAELLSNMGIRIYGESEIRKLL</sequence>
<dbReference type="Pfam" id="PF04463">
    <property type="entry name" value="2-thiour_desulf"/>
    <property type="match status" value="1"/>
</dbReference>
<protein>
    <submittedName>
        <fullName evidence="1">DUF523 domain-containing protein</fullName>
    </submittedName>
</protein>
<evidence type="ECO:0000313" key="1">
    <source>
        <dbReference type="EMBL" id="MBY0759709.1"/>
    </source>
</evidence>
<gene>
    <name evidence="1" type="ORF">FLB61_11550</name>
</gene>
<dbReference type="EMBL" id="VIRV01000022">
    <property type="protein sequence ID" value="MBY0759709.1"/>
    <property type="molecule type" value="Genomic_DNA"/>
</dbReference>
<dbReference type="RefSeq" id="WP_087203218.1">
    <property type="nucleotide sequence ID" value="NZ_CP173660.1"/>
</dbReference>
<dbReference type="PANTHER" id="PTHR30087">
    <property type="entry name" value="INNER MEMBRANE PROTEIN"/>
    <property type="match status" value="1"/>
</dbReference>
<accession>A0ABS7L9I9</accession>
<name>A0ABS7L9I9_9FIRM</name>
<comment type="caution">
    <text evidence="1">The sequence shown here is derived from an EMBL/GenBank/DDBJ whole genome shotgun (WGS) entry which is preliminary data.</text>
</comment>
<organism evidence="1 2">
    <name type="scientific">Sellimonas caecigallum</name>
    <dbReference type="NCBI Taxonomy" id="2592333"/>
    <lineage>
        <taxon>Bacteria</taxon>
        <taxon>Bacillati</taxon>
        <taxon>Bacillota</taxon>
        <taxon>Clostridia</taxon>
        <taxon>Lachnospirales</taxon>
        <taxon>Lachnospiraceae</taxon>
        <taxon>Sellimonas</taxon>
    </lineage>
</organism>
<reference evidence="1 2" key="1">
    <citation type="journal article" date="2020" name="New Microbes New Infect">
        <title>Sellimonas caecigallum sp. nov., description and genome sequence of a new member of the Sellimonas genus isolated from the cecum of feral chicken.</title>
        <authorList>
            <person name="Wongkuna S."/>
            <person name="Ghimire S."/>
            <person name="Antony L."/>
            <person name="Chankhamhaengdecha S."/>
            <person name="Janvilisri T."/>
            <person name="Scaria J."/>
        </authorList>
    </citation>
    <scope>NUCLEOTIDE SEQUENCE [LARGE SCALE GENOMIC DNA]</scope>
    <source>
        <strain evidence="1 2">SW451</strain>
    </source>
</reference>
<dbReference type="InterPro" id="IPR007553">
    <property type="entry name" value="2-thiour_desulf"/>
</dbReference>
<keyword evidence="2" id="KW-1185">Reference proteome</keyword>
<proteinExistence type="predicted"/>
<evidence type="ECO:0000313" key="2">
    <source>
        <dbReference type="Proteomes" id="UP000779049"/>
    </source>
</evidence>
<dbReference type="PANTHER" id="PTHR30087:SF1">
    <property type="entry name" value="HYPOTHETICAL CYTOSOLIC PROTEIN"/>
    <property type="match status" value="1"/>
</dbReference>
<dbReference type="Proteomes" id="UP000779049">
    <property type="component" value="Unassembled WGS sequence"/>
</dbReference>